<accession>A0A367ZMY3</accession>
<reference evidence="1 2" key="1">
    <citation type="submission" date="2018-05" db="EMBL/GenBank/DDBJ databases">
        <title>A metagenomic window into the 2 km-deep terrestrial subsurface aquifer revealed taxonomically and functionally diverse microbial community comprising novel uncultured bacterial lineages.</title>
        <authorList>
            <person name="Kadnikov V.V."/>
            <person name="Mardanov A.V."/>
            <person name="Beletsky A.V."/>
            <person name="Banks D."/>
            <person name="Pimenov N.V."/>
            <person name="Frank Y.A."/>
            <person name="Karnachuk O.V."/>
            <person name="Ravin N.V."/>
        </authorList>
    </citation>
    <scope>NUCLEOTIDE SEQUENCE [LARGE SCALE GENOMIC DNA]</scope>
    <source>
        <strain evidence="1">BY5</strain>
    </source>
</reference>
<dbReference type="Proteomes" id="UP000252355">
    <property type="component" value="Unassembled WGS sequence"/>
</dbReference>
<sequence>MTGRHQLPSKRWPVRFRLAHRSPLPFAASAGPRLAHRGAASPEALLATLVILVLTVFLWHQVGRNPAQSWPLPSPALTAQARALLATITADLSRSRSAGFIATWTRLPPPDGSPDQPHSIRWFMLPAVFGLPVSNATPASAPIEMVAYALVPASKTTAALYRLIASPSLPLEAVTASELAESTPLATNVVFLDIALHAAPTASGPVDWFSVTLHLGESTAMASGTGDFFAVARPWRLPTATRMTSE</sequence>
<proteinExistence type="predicted"/>
<organism evidence="1 2">
    <name type="scientific">Candidatus Ozemobacter sibiricus</name>
    <dbReference type="NCBI Taxonomy" id="2268124"/>
    <lineage>
        <taxon>Bacteria</taxon>
        <taxon>Candidatus Ozemobacteria</taxon>
        <taxon>Candidatus Ozemobacterales</taxon>
        <taxon>Candidatus Ozemobacteraceae</taxon>
        <taxon>Candidatus Ozemobacter</taxon>
    </lineage>
</organism>
<protein>
    <submittedName>
        <fullName evidence="1">Uncharacterized protein</fullName>
    </submittedName>
</protein>
<comment type="caution">
    <text evidence="1">The sequence shown here is derived from an EMBL/GenBank/DDBJ whole genome shotgun (WGS) entry which is preliminary data.</text>
</comment>
<name>A0A367ZMY3_9BACT</name>
<evidence type="ECO:0000313" key="2">
    <source>
        <dbReference type="Proteomes" id="UP000252355"/>
    </source>
</evidence>
<gene>
    <name evidence="1" type="ORF">OZSIB_1095</name>
</gene>
<dbReference type="AlphaFoldDB" id="A0A367ZMY3"/>
<dbReference type="EMBL" id="QOQW01000019">
    <property type="protein sequence ID" value="RCK78742.1"/>
    <property type="molecule type" value="Genomic_DNA"/>
</dbReference>
<evidence type="ECO:0000313" key="1">
    <source>
        <dbReference type="EMBL" id="RCK78742.1"/>
    </source>
</evidence>